<dbReference type="PANTHER" id="PTHR11814">
    <property type="entry name" value="SULFATE TRANSPORTER"/>
    <property type="match status" value="1"/>
</dbReference>
<organism evidence="3">
    <name type="scientific">Culex pipiens</name>
    <name type="common">House mosquito</name>
    <dbReference type="NCBI Taxonomy" id="7175"/>
    <lineage>
        <taxon>Eukaryota</taxon>
        <taxon>Metazoa</taxon>
        <taxon>Ecdysozoa</taxon>
        <taxon>Arthropoda</taxon>
        <taxon>Hexapoda</taxon>
        <taxon>Insecta</taxon>
        <taxon>Pterygota</taxon>
        <taxon>Neoptera</taxon>
        <taxon>Endopterygota</taxon>
        <taxon>Diptera</taxon>
        <taxon>Nematocera</taxon>
        <taxon>Culicoidea</taxon>
        <taxon>Culicidae</taxon>
        <taxon>Culicinae</taxon>
        <taxon>Culicini</taxon>
        <taxon>Culex</taxon>
        <taxon>Culex</taxon>
    </lineage>
</organism>
<sequence length="172" mass="18584">MDTLAWFCCFSVSLFAGVEVGLLFGIFISVVGLLRTWVRPEIAQNSIERAGTRYVKLSPETGLFFPAVDFLRTKVIQVATEQQVPVVVDCSTVIGLDHTSAKGLKMLADELGKIKQQLVLLNLKPGLRKLLTDGAKAAEGTITFWEDEAAASVVAPASTALGFLPGPPHRAW</sequence>
<dbReference type="GO" id="GO:0016020">
    <property type="term" value="C:membrane"/>
    <property type="evidence" value="ECO:0007669"/>
    <property type="project" value="InterPro"/>
</dbReference>
<evidence type="ECO:0000259" key="2">
    <source>
        <dbReference type="PROSITE" id="PS50801"/>
    </source>
</evidence>
<dbReference type="EMBL" id="HBUE01316452">
    <property type="protein sequence ID" value="CAG6585942.1"/>
    <property type="molecule type" value="Transcribed_RNA"/>
</dbReference>
<dbReference type="PROSITE" id="PS50801">
    <property type="entry name" value="STAS"/>
    <property type="match status" value="1"/>
</dbReference>
<dbReference type="InterPro" id="IPR036513">
    <property type="entry name" value="STAS_dom_sf"/>
</dbReference>
<dbReference type="Pfam" id="PF01740">
    <property type="entry name" value="STAS"/>
    <property type="match status" value="1"/>
</dbReference>
<keyword evidence="1" id="KW-0812">Transmembrane</keyword>
<dbReference type="EMBL" id="HBUE01316456">
    <property type="protein sequence ID" value="CAG6585944.1"/>
    <property type="molecule type" value="Transcribed_RNA"/>
</dbReference>
<protein>
    <submittedName>
        <fullName evidence="3">Sodium-independent sulfate anion transporter</fullName>
    </submittedName>
</protein>
<evidence type="ECO:0000313" key="3">
    <source>
        <dbReference type="EMBL" id="CAG6534042.1"/>
    </source>
</evidence>
<dbReference type="EMBL" id="HBUE01210039">
    <property type="protein sequence ID" value="CAG6534042.1"/>
    <property type="molecule type" value="Transcribed_RNA"/>
</dbReference>
<reference evidence="3" key="1">
    <citation type="submission" date="2021-05" db="EMBL/GenBank/DDBJ databases">
        <authorList>
            <person name="Alioto T."/>
            <person name="Alioto T."/>
            <person name="Gomez Garrido J."/>
        </authorList>
    </citation>
    <scope>NUCLEOTIDE SEQUENCE</scope>
</reference>
<proteinExistence type="predicted"/>
<dbReference type="InterPro" id="IPR001902">
    <property type="entry name" value="SLC26A/SulP_fam"/>
</dbReference>
<keyword evidence="1" id="KW-1133">Transmembrane helix</keyword>
<name>A0A8D8HHA0_CULPI</name>
<feature type="transmembrane region" description="Helical" evidence="1">
    <location>
        <begin position="12"/>
        <end position="34"/>
    </location>
</feature>
<accession>A0A8D8HHA0</accession>
<dbReference type="SUPFAM" id="SSF52091">
    <property type="entry name" value="SpoIIaa-like"/>
    <property type="match status" value="1"/>
</dbReference>
<evidence type="ECO:0000256" key="1">
    <source>
        <dbReference type="SAM" id="Phobius"/>
    </source>
</evidence>
<dbReference type="AlphaFoldDB" id="A0A8D8HHA0"/>
<dbReference type="Gene3D" id="3.30.750.24">
    <property type="entry name" value="STAS domain"/>
    <property type="match status" value="1"/>
</dbReference>
<dbReference type="EMBL" id="HBUE01210042">
    <property type="protein sequence ID" value="CAG6534044.1"/>
    <property type="molecule type" value="Transcribed_RNA"/>
</dbReference>
<dbReference type="CDD" id="cd07042">
    <property type="entry name" value="STAS_SulP_like_sulfate_transporter"/>
    <property type="match status" value="1"/>
</dbReference>
<dbReference type="GO" id="GO:0055085">
    <property type="term" value="P:transmembrane transport"/>
    <property type="evidence" value="ECO:0007669"/>
    <property type="project" value="InterPro"/>
</dbReference>
<keyword evidence="1" id="KW-0472">Membrane</keyword>
<feature type="domain" description="STAS" evidence="2">
    <location>
        <begin position="63"/>
        <end position="131"/>
    </location>
</feature>
<dbReference type="InterPro" id="IPR002645">
    <property type="entry name" value="STAS_dom"/>
</dbReference>